<reference evidence="13" key="1">
    <citation type="submission" date="2025-08" db="UniProtKB">
        <authorList>
            <consortium name="RefSeq"/>
        </authorList>
    </citation>
    <scope>IDENTIFICATION</scope>
</reference>
<dbReference type="Proteomes" id="UP000079169">
    <property type="component" value="Unplaced"/>
</dbReference>
<evidence type="ECO:0000256" key="10">
    <source>
        <dbReference type="SAM" id="MobiDB-lite"/>
    </source>
</evidence>
<evidence type="ECO:0000256" key="9">
    <source>
        <dbReference type="ARBA" id="ARBA00023136"/>
    </source>
</evidence>
<evidence type="ECO:0000256" key="3">
    <source>
        <dbReference type="ARBA" id="ARBA00022475"/>
    </source>
</evidence>
<evidence type="ECO:0000256" key="6">
    <source>
        <dbReference type="ARBA" id="ARBA00022737"/>
    </source>
</evidence>
<dbReference type="PANTHER" id="PTHR15135">
    <property type="entry name" value="STAC"/>
    <property type="match status" value="1"/>
</dbReference>
<dbReference type="GO" id="GO:0005886">
    <property type="term" value="C:plasma membrane"/>
    <property type="evidence" value="ECO:0007669"/>
    <property type="project" value="UniProtKB-SubCell"/>
</dbReference>
<dbReference type="GO" id="GO:1903078">
    <property type="term" value="P:positive regulation of protein localization to plasma membrane"/>
    <property type="evidence" value="ECO:0007669"/>
    <property type="project" value="TreeGrafter"/>
</dbReference>
<gene>
    <name evidence="13" type="primary">LOC113471687</name>
</gene>
<evidence type="ECO:0000256" key="5">
    <source>
        <dbReference type="ARBA" id="ARBA00022723"/>
    </source>
</evidence>
<evidence type="ECO:0000313" key="13">
    <source>
        <dbReference type="RefSeq" id="XP_026686828.1"/>
    </source>
</evidence>
<dbReference type="PROSITE" id="PS50081">
    <property type="entry name" value="ZF_DAG_PE_2"/>
    <property type="match status" value="1"/>
</dbReference>
<dbReference type="AlphaFoldDB" id="A0A3Q0JI96"/>
<keyword evidence="9" id="KW-0472">Membrane</keyword>
<evidence type="ECO:0000256" key="7">
    <source>
        <dbReference type="ARBA" id="ARBA00022771"/>
    </source>
</evidence>
<dbReference type="GeneID" id="113471687"/>
<keyword evidence="8" id="KW-0862">Zinc</keyword>
<dbReference type="InterPro" id="IPR002219">
    <property type="entry name" value="PKC_DAG/PE"/>
</dbReference>
<dbReference type="GO" id="GO:0003009">
    <property type="term" value="P:skeletal muscle contraction"/>
    <property type="evidence" value="ECO:0007669"/>
    <property type="project" value="TreeGrafter"/>
</dbReference>
<dbReference type="CDD" id="cd20817">
    <property type="entry name" value="C1_Stac"/>
    <property type="match status" value="1"/>
</dbReference>
<dbReference type="KEGG" id="dci:113471687"/>
<keyword evidence="4" id="KW-0963">Cytoplasm</keyword>
<dbReference type="Gene3D" id="3.30.60.20">
    <property type="match status" value="1"/>
</dbReference>
<comment type="subcellular location">
    <subcellularLocation>
        <location evidence="1">Cell membrane</location>
        <topology evidence="1">Peripheral membrane protein</topology>
        <orientation evidence="1">Cytoplasmic side</orientation>
    </subcellularLocation>
    <subcellularLocation>
        <location evidence="2">Cytoplasm</location>
    </subcellularLocation>
</comment>
<dbReference type="PROSITE" id="PS00479">
    <property type="entry name" value="ZF_DAG_PE_1"/>
    <property type="match status" value="1"/>
</dbReference>
<name>A0A3Q0JI96_DIACI</name>
<keyword evidence="3" id="KW-1003">Cell membrane</keyword>
<evidence type="ECO:0000313" key="12">
    <source>
        <dbReference type="Proteomes" id="UP000079169"/>
    </source>
</evidence>
<dbReference type="InterPro" id="IPR039688">
    <property type="entry name" value="STAC1/2/3"/>
</dbReference>
<feature type="region of interest" description="Disordered" evidence="10">
    <location>
        <begin position="162"/>
        <end position="219"/>
    </location>
</feature>
<dbReference type="FunFam" id="3.30.60.20:FF:000056">
    <property type="entry name" value="Uncharacterized protein, isoform C"/>
    <property type="match status" value="1"/>
</dbReference>
<evidence type="ECO:0000256" key="1">
    <source>
        <dbReference type="ARBA" id="ARBA00004413"/>
    </source>
</evidence>
<dbReference type="Pfam" id="PF00130">
    <property type="entry name" value="C1_1"/>
    <property type="match status" value="1"/>
</dbReference>
<evidence type="ECO:0000256" key="2">
    <source>
        <dbReference type="ARBA" id="ARBA00004496"/>
    </source>
</evidence>
<dbReference type="SUPFAM" id="SSF57889">
    <property type="entry name" value="Cysteine-rich domain"/>
    <property type="match status" value="1"/>
</dbReference>
<dbReference type="InterPro" id="IPR046349">
    <property type="entry name" value="C1-like_sf"/>
</dbReference>
<keyword evidence="7" id="KW-0863">Zinc-finger</keyword>
<proteinExistence type="predicted"/>
<keyword evidence="6" id="KW-0677">Repeat</keyword>
<feature type="compositionally biased region" description="Low complexity" evidence="10">
    <location>
        <begin position="162"/>
        <end position="171"/>
    </location>
</feature>
<keyword evidence="5" id="KW-0479">Metal-binding</keyword>
<dbReference type="GO" id="GO:0005737">
    <property type="term" value="C:cytoplasm"/>
    <property type="evidence" value="ECO:0007669"/>
    <property type="project" value="UniProtKB-SubCell"/>
</dbReference>
<dbReference type="PRINTS" id="PR00008">
    <property type="entry name" value="DAGPEDOMAIN"/>
</dbReference>
<sequence>MDTSHQFQEYTYKKITPCDICSQVLRGHTRQGLKCRLCKTNVHVDCQEKVPAKCQPKSRLLRRQKSTSEIETRVTPAAPDEEGGSSDISQQCMLSPFGGKKAETPPSEVDSIYQVLKTANEISSSRTSAGSMAPPLAVRRNQQGSTAANKGPSTLSVANQPIAISSAPSSPVHNRRLLSARNMRMSSVELPDDNEKSLSSASTSPCPSPVRMVTKHKMS</sequence>
<dbReference type="InterPro" id="IPR020454">
    <property type="entry name" value="DAG/PE-bd"/>
</dbReference>
<keyword evidence="12" id="KW-1185">Reference proteome</keyword>
<evidence type="ECO:0000256" key="8">
    <source>
        <dbReference type="ARBA" id="ARBA00022833"/>
    </source>
</evidence>
<accession>A0A3Q0JI96</accession>
<evidence type="ECO:0000256" key="4">
    <source>
        <dbReference type="ARBA" id="ARBA00022490"/>
    </source>
</evidence>
<evidence type="ECO:0000259" key="11">
    <source>
        <dbReference type="PROSITE" id="PS50081"/>
    </source>
</evidence>
<organism evidence="12 13">
    <name type="scientific">Diaphorina citri</name>
    <name type="common">Asian citrus psyllid</name>
    <dbReference type="NCBI Taxonomy" id="121845"/>
    <lineage>
        <taxon>Eukaryota</taxon>
        <taxon>Metazoa</taxon>
        <taxon>Ecdysozoa</taxon>
        <taxon>Arthropoda</taxon>
        <taxon>Hexapoda</taxon>
        <taxon>Insecta</taxon>
        <taxon>Pterygota</taxon>
        <taxon>Neoptera</taxon>
        <taxon>Paraneoptera</taxon>
        <taxon>Hemiptera</taxon>
        <taxon>Sternorrhyncha</taxon>
        <taxon>Psylloidea</taxon>
        <taxon>Psyllidae</taxon>
        <taxon>Diaphorininae</taxon>
        <taxon>Diaphorina</taxon>
    </lineage>
</organism>
<feature type="region of interest" description="Disordered" evidence="10">
    <location>
        <begin position="57"/>
        <end position="87"/>
    </location>
</feature>
<dbReference type="PaxDb" id="121845-A0A3Q0JI96"/>
<protein>
    <submittedName>
        <fullName evidence="13">SH3 and cysteine-rich domain-containing protein 2-like</fullName>
    </submittedName>
</protein>
<dbReference type="PANTHER" id="PTHR15135:SF7">
    <property type="entry name" value="STAC-LIKE, ISOFORM J"/>
    <property type="match status" value="1"/>
</dbReference>
<dbReference type="STRING" id="121845.A0A3Q0JI96"/>
<feature type="domain" description="Phorbol-ester/DAG-type" evidence="11">
    <location>
        <begin position="4"/>
        <end position="54"/>
    </location>
</feature>
<dbReference type="SMART" id="SM00109">
    <property type="entry name" value="C1"/>
    <property type="match status" value="1"/>
</dbReference>
<dbReference type="RefSeq" id="XP_026686828.1">
    <property type="nucleotide sequence ID" value="XM_026831027.1"/>
</dbReference>
<dbReference type="GO" id="GO:0008270">
    <property type="term" value="F:zinc ion binding"/>
    <property type="evidence" value="ECO:0007669"/>
    <property type="project" value="UniProtKB-KW"/>
</dbReference>